<dbReference type="KEGG" id="nde:NIDE0911"/>
<dbReference type="HOGENOM" id="CLU_501253_0_0_0"/>
<dbReference type="Gene3D" id="2.40.10.10">
    <property type="entry name" value="Trypsin-like serine proteases"/>
    <property type="match status" value="2"/>
</dbReference>
<proteinExistence type="predicted"/>
<dbReference type="STRING" id="330214.NIDE0911"/>
<dbReference type="PANTHER" id="PTHR43019:SF23">
    <property type="entry name" value="PROTEASE DO-LIKE 5, CHLOROPLASTIC"/>
    <property type="match status" value="1"/>
</dbReference>
<dbReference type="AlphaFoldDB" id="D8PBR5"/>
<dbReference type="InterPro" id="IPR033116">
    <property type="entry name" value="TRYPSIN_SER"/>
</dbReference>
<dbReference type="OrthoDB" id="449254at2"/>
<dbReference type="PROSITE" id="PS00135">
    <property type="entry name" value="TRYPSIN_SER"/>
    <property type="match status" value="1"/>
</dbReference>
<protein>
    <recommendedName>
        <fullName evidence="3">Serine protease</fullName>
    </recommendedName>
</protein>
<dbReference type="Pfam" id="PF13365">
    <property type="entry name" value="Trypsin_2"/>
    <property type="match status" value="1"/>
</dbReference>
<name>D8PBR5_9BACT</name>
<evidence type="ECO:0000313" key="2">
    <source>
        <dbReference type="Proteomes" id="UP000001660"/>
    </source>
</evidence>
<dbReference type="EMBL" id="FP929003">
    <property type="protein sequence ID" value="CBK40674.1"/>
    <property type="molecule type" value="Genomic_DNA"/>
</dbReference>
<dbReference type="InterPro" id="IPR043504">
    <property type="entry name" value="Peptidase_S1_PA_chymotrypsin"/>
</dbReference>
<evidence type="ECO:0008006" key="3">
    <source>
        <dbReference type="Google" id="ProtNLM"/>
    </source>
</evidence>
<dbReference type="SUPFAM" id="SSF50494">
    <property type="entry name" value="Trypsin-like serine proteases"/>
    <property type="match status" value="1"/>
</dbReference>
<dbReference type="InterPro" id="IPR009003">
    <property type="entry name" value="Peptidase_S1_PA"/>
</dbReference>
<dbReference type="eggNOG" id="COG0265">
    <property type="taxonomic scope" value="Bacteria"/>
</dbReference>
<reference evidence="1 2" key="1">
    <citation type="journal article" date="2010" name="Proc. Natl. Acad. Sci. U.S.A.">
        <title>A Nitrospira metagenome illuminates the physiology and evolution of globally important nitrite-oxidizing bacteria.</title>
        <authorList>
            <person name="Lucker S."/>
            <person name="Wagner M."/>
            <person name="Maixner F."/>
            <person name="Pelletier E."/>
            <person name="Koch H."/>
            <person name="Vacherie B."/>
            <person name="Rattei T."/>
            <person name="Sinninghe Damste J."/>
            <person name="Spieck E."/>
            <person name="Le Paslier D."/>
            <person name="Daims H."/>
        </authorList>
    </citation>
    <scope>NUCLEOTIDE SEQUENCE [LARGE SCALE GENOMIC DNA]</scope>
</reference>
<sequence>MRLHNRVVLILLSAISLIGAPWAVKSYAQMFDPFECGEFYYRWFSDPFEALRLVDSGLLRIKINGELGTGFLIDEKRGYVLTAKHVVAAAIGTTTPPKITGAFKYEPDKWFVLTYDNEAQKDDVALLRFEPNDASKNVKRLDLSLELPPAGTQVAIAGFAFGDPKLTSDTGRASEILNRQFEVRANTFQGDSGGPVIDHWGLVVGVITDGRQRGIAVASPTVAFRSLLMDKIPPSQRAKESMSIIASGKFSKNFVDTFRPTHPDGATTANLDLVQLMTSLSQDDKIKLNDDFRKAVSCPVHRAAEDRQLSFAAAETIAPMIAKFSSPKDAAKSLLSSALILSKLGEATTASTRFDQAESAYFNAMLAYVDNKKPTLLDACPATRPTEVGTVFLRDLHIFQTDAPSTAQTDCKLPYQDQELADLIASYNSARLWRIANSMKPTPQIDVQAIEKSSAWGALMATDTTTYSRNIINIGGSSLVKNDRKTARAAFATSWQAGIRTEEVLKNYHAATPEHSGESYSESAASINSAKTLSSSDLKILAR</sequence>
<dbReference type="Proteomes" id="UP000001660">
    <property type="component" value="Chromosome"/>
</dbReference>
<gene>
    <name evidence="1" type="ORF">NIDE0911</name>
</gene>
<dbReference type="PANTHER" id="PTHR43019">
    <property type="entry name" value="SERINE ENDOPROTEASE DEGS"/>
    <property type="match status" value="1"/>
</dbReference>
<accession>D8PBR5</accession>
<keyword evidence="2" id="KW-1185">Reference proteome</keyword>
<organism evidence="1 2">
    <name type="scientific">Nitrospira defluvii</name>
    <dbReference type="NCBI Taxonomy" id="330214"/>
    <lineage>
        <taxon>Bacteria</taxon>
        <taxon>Pseudomonadati</taxon>
        <taxon>Nitrospirota</taxon>
        <taxon>Nitrospiria</taxon>
        <taxon>Nitrospirales</taxon>
        <taxon>Nitrospiraceae</taxon>
        <taxon>Nitrospira</taxon>
    </lineage>
</organism>
<evidence type="ECO:0000313" key="1">
    <source>
        <dbReference type="EMBL" id="CBK40674.1"/>
    </source>
</evidence>